<proteinExistence type="predicted"/>
<evidence type="ECO:0000256" key="1">
    <source>
        <dbReference type="ARBA" id="ARBA00022737"/>
    </source>
</evidence>
<sequence length="107" mass="12216">MELQGFKPDRVAFIAVLTACRHGGLVREGMELFGQMKKSYGVDPEIDHYHCMVDLLARCGHHKEAEKMIAIMPFPPNALIWRSFLEGCRRHKTTEYQALGLTQLTNN</sequence>
<organism evidence="2 3">
    <name type="scientific">Acer saccharum</name>
    <name type="common">Sugar maple</name>
    <dbReference type="NCBI Taxonomy" id="4024"/>
    <lineage>
        <taxon>Eukaryota</taxon>
        <taxon>Viridiplantae</taxon>
        <taxon>Streptophyta</taxon>
        <taxon>Embryophyta</taxon>
        <taxon>Tracheophyta</taxon>
        <taxon>Spermatophyta</taxon>
        <taxon>Magnoliopsida</taxon>
        <taxon>eudicotyledons</taxon>
        <taxon>Gunneridae</taxon>
        <taxon>Pentapetalae</taxon>
        <taxon>rosids</taxon>
        <taxon>malvids</taxon>
        <taxon>Sapindales</taxon>
        <taxon>Sapindaceae</taxon>
        <taxon>Hippocastanoideae</taxon>
        <taxon>Acereae</taxon>
        <taxon>Acer</taxon>
    </lineage>
</organism>
<keyword evidence="1" id="KW-0677">Repeat</keyword>
<accession>A0AA39SHW1</accession>
<dbReference type="GO" id="GO:0003723">
    <property type="term" value="F:RNA binding"/>
    <property type="evidence" value="ECO:0007669"/>
    <property type="project" value="InterPro"/>
</dbReference>
<dbReference type="Pfam" id="PF01535">
    <property type="entry name" value="PPR"/>
    <property type="match status" value="2"/>
</dbReference>
<keyword evidence="3" id="KW-1185">Reference proteome</keyword>
<comment type="caution">
    <text evidence="2">The sequence shown here is derived from an EMBL/GenBank/DDBJ whole genome shotgun (WGS) entry which is preliminary data.</text>
</comment>
<protein>
    <recommendedName>
        <fullName evidence="4">Pentatricopeptide repeat-containing protein</fullName>
    </recommendedName>
</protein>
<dbReference type="AlphaFoldDB" id="A0AA39SHW1"/>
<name>A0AA39SHW1_ACESA</name>
<reference evidence="2" key="1">
    <citation type="journal article" date="2022" name="Plant J.">
        <title>Strategies of tolerance reflected in two North American maple genomes.</title>
        <authorList>
            <person name="McEvoy S.L."/>
            <person name="Sezen U.U."/>
            <person name="Trouern-Trend A."/>
            <person name="McMahon S.M."/>
            <person name="Schaberg P.G."/>
            <person name="Yang J."/>
            <person name="Wegrzyn J.L."/>
            <person name="Swenson N.G."/>
        </authorList>
    </citation>
    <scope>NUCLEOTIDE SEQUENCE</scope>
    <source>
        <strain evidence="2">NS2018</strain>
    </source>
</reference>
<dbReference type="GO" id="GO:0009451">
    <property type="term" value="P:RNA modification"/>
    <property type="evidence" value="ECO:0007669"/>
    <property type="project" value="InterPro"/>
</dbReference>
<dbReference type="InterPro" id="IPR046960">
    <property type="entry name" value="PPR_At4g14850-like_plant"/>
</dbReference>
<reference evidence="2" key="2">
    <citation type="submission" date="2023-06" db="EMBL/GenBank/DDBJ databases">
        <authorList>
            <person name="Swenson N.G."/>
            <person name="Wegrzyn J.L."/>
            <person name="Mcevoy S.L."/>
        </authorList>
    </citation>
    <scope>NUCLEOTIDE SEQUENCE</scope>
    <source>
        <strain evidence="2">NS2018</strain>
        <tissue evidence="2">Leaf</tissue>
    </source>
</reference>
<evidence type="ECO:0000313" key="3">
    <source>
        <dbReference type="Proteomes" id="UP001168877"/>
    </source>
</evidence>
<dbReference type="Proteomes" id="UP001168877">
    <property type="component" value="Unassembled WGS sequence"/>
</dbReference>
<dbReference type="Gene3D" id="1.25.40.10">
    <property type="entry name" value="Tetratricopeptide repeat domain"/>
    <property type="match status" value="1"/>
</dbReference>
<evidence type="ECO:0008006" key="4">
    <source>
        <dbReference type="Google" id="ProtNLM"/>
    </source>
</evidence>
<dbReference type="PANTHER" id="PTHR47926:SF423">
    <property type="entry name" value="REPEAT-CONTAINING PROTEIN, PUTATIVE-RELATED"/>
    <property type="match status" value="1"/>
</dbReference>
<gene>
    <name evidence="2" type="ORF">LWI29_025904</name>
</gene>
<dbReference type="PANTHER" id="PTHR47926">
    <property type="entry name" value="PENTATRICOPEPTIDE REPEAT-CONTAINING PROTEIN"/>
    <property type="match status" value="1"/>
</dbReference>
<evidence type="ECO:0000313" key="2">
    <source>
        <dbReference type="EMBL" id="KAK0590360.1"/>
    </source>
</evidence>
<dbReference type="EMBL" id="JAUESC010000381">
    <property type="protein sequence ID" value="KAK0590360.1"/>
    <property type="molecule type" value="Genomic_DNA"/>
</dbReference>
<dbReference type="InterPro" id="IPR002885">
    <property type="entry name" value="PPR_rpt"/>
</dbReference>
<dbReference type="InterPro" id="IPR011990">
    <property type="entry name" value="TPR-like_helical_dom_sf"/>
</dbReference>